<dbReference type="Proteomes" id="UP000029223">
    <property type="component" value="Unassembled WGS sequence"/>
</dbReference>
<evidence type="ECO:0000256" key="1">
    <source>
        <dbReference type="SAM" id="MobiDB-lite"/>
    </source>
</evidence>
<accession>A0ABQ0JM93</accession>
<sequence length="56" mass="5912">MPTMLDITKPSSMSKAAKSTDDTNADKAARNMGKVVMLGTTMAMKVAATANSRPYC</sequence>
<dbReference type="EMBL" id="BBMS01000076">
    <property type="protein sequence ID" value="GAL29872.1"/>
    <property type="molecule type" value="Genomic_DNA"/>
</dbReference>
<evidence type="ECO:0000313" key="2">
    <source>
        <dbReference type="EMBL" id="GAL29872.1"/>
    </source>
</evidence>
<organism evidence="2 3">
    <name type="scientific">Vibrio variabilis</name>
    <dbReference type="NCBI Taxonomy" id="990271"/>
    <lineage>
        <taxon>Bacteria</taxon>
        <taxon>Pseudomonadati</taxon>
        <taxon>Pseudomonadota</taxon>
        <taxon>Gammaproteobacteria</taxon>
        <taxon>Vibrionales</taxon>
        <taxon>Vibrionaceae</taxon>
        <taxon>Vibrio</taxon>
    </lineage>
</organism>
<comment type="caution">
    <text evidence="2">The sequence shown here is derived from an EMBL/GenBank/DDBJ whole genome shotgun (WGS) entry which is preliminary data.</text>
</comment>
<protein>
    <submittedName>
        <fullName evidence="2">Uncharacterized protein</fullName>
    </submittedName>
</protein>
<gene>
    <name evidence="2" type="ORF">JCM19239_5686</name>
</gene>
<keyword evidence="3" id="KW-1185">Reference proteome</keyword>
<reference evidence="3" key="1">
    <citation type="submission" date="2014-09" db="EMBL/GenBank/DDBJ databases">
        <title>Vibrio variabilis JCM 19239. (C206) whole genome shotgun sequence.</title>
        <authorList>
            <person name="Sawabe T."/>
            <person name="Meirelles P."/>
            <person name="Nakanishi M."/>
            <person name="Sayaka M."/>
            <person name="Hattori M."/>
            <person name="Ohkuma M."/>
        </authorList>
    </citation>
    <scope>NUCLEOTIDE SEQUENCE [LARGE SCALE GENOMIC DNA]</scope>
    <source>
        <strain evidence="3">JCM 19239</strain>
    </source>
</reference>
<reference evidence="3" key="2">
    <citation type="submission" date="2014-09" db="EMBL/GenBank/DDBJ databases">
        <authorList>
            <consortium name="NBRP consortium"/>
            <person name="Sawabe T."/>
            <person name="Meirelles P."/>
            <person name="Nakanishi M."/>
            <person name="Sayaka M."/>
            <person name="Hattori M."/>
            <person name="Ohkuma M."/>
        </authorList>
    </citation>
    <scope>NUCLEOTIDE SEQUENCE [LARGE SCALE GENOMIC DNA]</scope>
    <source>
        <strain evidence="3">JCM 19239</strain>
    </source>
</reference>
<feature type="compositionally biased region" description="Basic and acidic residues" evidence="1">
    <location>
        <begin position="18"/>
        <end position="28"/>
    </location>
</feature>
<feature type="region of interest" description="Disordered" evidence="1">
    <location>
        <begin position="1"/>
        <end position="28"/>
    </location>
</feature>
<name>A0ABQ0JM93_9VIBR</name>
<proteinExistence type="predicted"/>
<evidence type="ECO:0000313" key="3">
    <source>
        <dbReference type="Proteomes" id="UP000029223"/>
    </source>
</evidence>